<organism evidence="2 3">
    <name type="scientific">Streptomyces lanatus</name>
    <dbReference type="NCBI Taxonomy" id="66900"/>
    <lineage>
        <taxon>Bacteria</taxon>
        <taxon>Bacillati</taxon>
        <taxon>Actinomycetota</taxon>
        <taxon>Actinomycetes</taxon>
        <taxon>Kitasatosporales</taxon>
        <taxon>Streptomycetaceae</taxon>
        <taxon>Streptomyces</taxon>
    </lineage>
</organism>
<evidence type="ECO:0000256" key="1">
    <source>
        <dbReference type="SAM" id="MobiDB-lite"/>
    </source>
</evidence>
<accession>A0ABV1Y4J0</accession>
<keyword evidence="3" id="KW-1185">Reference proteome</keyword>
<feature type="region of interest" description="Disordered" evidence="1">
    <location>
        <begin position="108"/>
        <end position="133"/>
    </location>
</feature>
<gene>
    <name evidence="2" type="ORF">ABT384_39780</name>
</gene>
<proteinExistence type="predicted"/>
<sequence length="133" mass="13904">MTIDWRYTAEDGLGILSVAGYLGPDAVHRFAGAVGWALARGTGPVIVDLTELRSWSAEGQLAIIEAARRLTAAGRGLELSAIPADGSLVPAGDCPPVPVHADLAAALAAHGAGREEQPERRQEWRTTGWPAGE</sequence>
<dbReference type="SUPFAM" id="SSF52091">
    <property type="entry name" value="SpoIIaa-like"/>
    <property type="match status" value="1"/>
</dbReference>
<dbReference type="Proteomes" id="UP001486207">
    <property type="component" value="Unassembled WGS sequence"/>
</dbReference>
<protein>
    <submittedName>
        <fullName evidence="2">STAS domain-containing protein</fullName>
    </submittedName>
</protein>
<dbReference type="RefSeq" id="WP_190075543.1">
    <property type="nucleotide sequence ID" value="NZ_BNBM01000025.1"/>
</dbReference>
<comment type="caution">
    <text evidence="2">The sequence shown here is derived from an EMBL/GenBank/DDBJ whole genome shotgun (WGS) entry which is preliminary data.</text>
</comment>
<reference evidence="2 3" key="1">
    <citation type="submission" date="2024-06" db="EMBL/GenBank/DDBJ databases">
        <title>The Natural Products Discovery Center: Release of the First 8490 Sequenced Strains for Exploring Actinobacteria Biosynthetic Diversity.</title>
        <authorList>
            <person name="Kalkreuter E."/>
            <person name="Kautsar S.A."/>
            <person name="Yang D."/>
            <person name="Bader C.D."/>
            <person name="Teijaro C.N."/>
            <person name="Fluegel L."/>
            <person name="Davis C.M."/>
            <person name="Simpson J.R."/>
            <person name="Lauterbach L."/>
            <person name="Steele A.D."/>
            <person name="Gui C."/>
            <person name="Meng S."/>
            <person name="Li G."/>
            <person name="Viehrig K."/>
            <person name="Ye F."/>
            <person name="Su P."/>
            <person name="Kiefer A.F."/>
            <person name="Nichols A."/>
            <person name="Cepeda A.J."/>
            <person name="Yan W."/>
            <person name="Fan B."/>
            <person name="Jiang Y."/>
            <person name="Adhikari A."/>
            <person name="Zheng C.-J."/>
            <person name="Schuster L."/>
            <person name="Cowan T.M."/>
            <person name="Smanski M.J."/>
            <person name="Chevrette M.G."/>
            <person name="De Carvalho L.P.S."/>
            <person name="Shen B."/>
        </authorList>
    </citation>
    <scope>NUCLEOTIDE SEQUENCE [LARGE SCALE GENOMIC DNA]</scope>
    <source>
        <strain evidence="2 3">NPDC000155</strain>
    </source>
</reference>
<evidence type="ECO:0000313" key="3">
    <source>
        <dbReference type="Proteomes" id="UP001486207"/>
    </source>
</evidence>
<dbReference type="EMBL" id="JBEPFB010000026">
    <property type="protein sequence ID" value="MER7378755.1"/>
    <property type="molecule type" value="Genomic_DNA"/>
</dbReference>
<name>A0ABV1Y4J0_9ACTN</name>
<evidence type="ECO:0000313" key="2">
    <source>
        <dbReference type="EMBL" id="MER7378755.1"/>
    </source>
</evidence>
<dbReference type="InterPro" id="IPR036513">
    <property type="entry name" value="STAS_dom_sf"/>
</dbReference>
<dbReference type="CDD" id="cd07043">
    <property type="entry name" value="STAS_anti-anti-sigma_factors"/>
    <property type="match status" value="1"/>
</dbReference>
<dbReference type="Gene3D" id="3.30.750.24">
    <property type="entry name" value="STAS domain"/>
    <property type="match status" value="1"/>
</dbReference>
<feature type="compositionally biased region" description="Basic and acidic residues" evidence="1">
    <location>
        <begin position="112"/>
        <end position="124"/>
    </location>
</feature>